<name>D5EIR9_CORAD</name>
<keyword evidence="2" id="KW-1185">Reference proteome</keyword>
<dbReference type="AlphaFoldDB" id="D5EIR9"/>
<sequence>MYGGALTVNSMEGTLRTRVHRDLMVTVVAEALPRAEGGRFADDAVSFDNIDLTIGGLEDPASAIEGDRPIRQVGDCNKVDEGVGGFDDCAAIVEKVDQPVEICPDAWYFCTVHCHWSERMQQMVGDWQTVNARIKANLMVWQVRRPLP</sequence>
<dbReference type="Proteomes" id="UP000000925">
    <property type="component" value="Chromosome"/>
</dbReference>
<gene>
    <name evidence="1" type="ordered locus">Caka_1298</name>
</gene>
<proteinExistence type="predicted"/>
<evidence type="ECO:0000313" key="1">
    <source>
        <dbReference type="EMBL" id="ADE54318.1"/>
    </source>
</evidence>
<organism evidence="1 2">
    <name type="scientific">Coraliomargarita akajimensis (strain DSM 45221 / IAM 15411 / JCM 23193 / KCTC 12865 / 04OKA010-24)</name>
    <dbReference type="NCBI Taxonomy" id="583355"/>
    <lineage>
        <taxon>Bacteria</taxon>
        <taxon>Pseudomonadati</taxon>
        <taxon>Verrucomicrobiota</taxon>
        <taxon>Opitutia</taxon>
        <taxon>Puniceicoccales</taxon>
        <taxon>Coraliomargaritaceae</taxon>
        <taxon>Coraliomargarita</taxon>
    </lineage>
</organism>
<protein>
    <submittedName>
        <fullName evidence="1">Uncharacterized protein</fullName>
    </submittedName>
</protein>
<dbReference type="STRING" id="583355.Caka_1298"/>
<accession>D5EIR9</accession>
<evidence type="ECO:0000313" key="2">
    <source>
        <dbReference type="Proteomes" id="UP000000925"/>
    </source>
</evidence>
<dbReference type="EMBL" id="CP001998">
    <property type="protein sequence ID" value="ADE54318.1"/>
    <property type="molecule type" value="Genomic_DNA"/>
</dbReference>
<reference evidence="1 2" key="1">
    <citation type="journal article" date="2010" name="Stand. Genomic Sci.">
        <title>Complete genome sequence of Coraliomargarita akajimensis type strain (04OKA010-24).</title>
        <authorList>
            <person name="Mavromatis K."/>
            <person name="Abt B."/>
            <person name="Brambilla E."/>
            <person name="Lapidus A."/>
            <person name="Copeland A."/>
            <person name="Deshpande S."/>
            <person name="Nolan M."/>
            <person name="Lucas S."/>
            <person name="Tice H."/>
            <person name="Cheng J.F."/>
            <person name="Han C."/>
            <person name="Detter J.C."/>
            <person name="Woyke T."/>
            <person name="Goodwin L."/>
            <person name="Pitluck S."/>
            <person name="Held B."/>
            <person name="Brettin T."/>
            <person name="Tapia R."/>
            <person name="Ivanova N."/>
            <person name="Mikhailova N."/>
            <person name="Pati A."/>
            <person name="Liolios K."/>
            <person name="Chen A."/>
            <person name="Palaniappan K."/>
            <person name="Land M."/>
            <person name="Hauser L."/>
            <person name="Chang Y.J."/>
            <person name="Jeffries C.D."/>
            <person name="Rohde M."/>
            <person name="Goker M."/>
            <person name="Bristow J."/>
            <person name="Eisen J.A."/>
            <person name="Markowitz V."/>
            <person name="Hugenholtz P."/>
            <person name="Klenk H.P."/>
            <person name="Kyrpides N.C."/>
        </authorList>
    </citation>
    <scope>NUCLEOTIDE SEQUENCE [LARGE SCALE GENOMIC DNA]</scope>
    <source>
        <strain evidence="2">DSM 45221 / IAM 15411 / JCM 23193 / KCTC 12865</strain>
    </source>
</reference>
<dbReference type="KEGG" id="caa:Caka_1298"/>
<dbReference type="HOGENOM" id="CLU_1755749_0_0_0"/>